<dbReference type="Proteomes" id="UP000467700">
    <property type="component" value="Unassembled WGS sequence"/>
</dbReference>
<dbReference type="OrthoDB" id="2831072at2759"/>
<dbReference type="InterPro" id="IPR006683">
    <property type="entry name" value="Thioestr_dom"/>
</dbReference>
<accession>A0A8S0XDY2</accession>
<evidence type="ECO:0000313" key="5">
    <source>
        <dbReference type="Proteomes" id="UP000467700"/>
    </source>
</evidence>
<comment type="caution">
    <text evidence="4">The sequence shown here is derived from an EMBL/GenBank/DDBJ whole genome shotgun (WGS) entry which is preliminary data.</text>
</comment>
<proteinExistence type="inferred from homology"/>
<dbReference type="InterPro" id="IPR029069">
    <property type="entry name" value="HotDog_dom_sf"/>
</dbReference>
<dbReference type="EMBL" id="CACVBS010000024">
    <property type="protein sequence ID" value="CAA7259319.1"/>
    <property type="molecule type" value="Genomic_DNA"/>
</dbReference>
<dbReference type="AlphaFoldDB" id="A0A8S0XDY2"/>
<reference evidence="4 5" key="1">
    <citation type="submission" date="2020-01" db="EMBL/GenBank/DDBJ databases">
        <authorList>
            <person name="Gupta K D."/>
        </authorList>
    </citation>
    <scope>NUCLEOTIDE SEQUENCE [LARGE SCALE GENOMIC DNA]</scope>
</reference>
<evidence type="ECO:0000256" key="2">
    <source>
        <dbReference type="ARBA" id="ARBA00022801"/>
    </source>
</evidence>
<comment type="similarity">
    <text evidence="1">Belongs to the thioesterase PaaI family.</text>
</comment>
<dbReference type="CDD" id="cd03443">
    <property type="entry name" value="PaaI_thioesterase"/>
    <property type="match status" value="1"/>
</dbReference>
<dbReference type="Gene3D" id="3.10.129.10">
    <property type="entry name" value="Hotdog Thioesterase"/>
    <property type="match status" value="1"/>
</dbReference>
<keyword evidence="2" id="KW-0378">Hydrolase</keyword>
<evidence type="ECO:0000313" key="4">
    <source>
        <dbReference type="EMBL" id="CAA7259319.1"/>
    </source>
</evidence>
<dbReference type="SUPFAM" id="SSF54637">
    <property type="entry name" value="Thioesterase/thiol ester dehydrase-isomerase"/>
    <property type="match status" value="1"/>
</dbReference>
<sequence>MDSGETPKLPVYAGQVTVEGKALDVSDIHGNVSKDMKRESLYVFRHFVSTQGNSYGAEVGERIKMTSVNIWREGGEARAETIFEITVEKDMCNILGTLHGACAAYIVDPCSVSSLVVLGRAKGIDGTGVSQSMNLIWHHPVRLGTRLRIVSTSMSLKGRVRTARCELWDGDSLCVSAVHSTVNPGQKRTKGRM</sequence>
<name>A0A8S0XDY2_CYCAE</name>
<gene>
    <name evidence="4" type="ORF">AAE3_LOCUS1737</name>
</gene>
<keyword evidence="5" id="KW-1185">Reference proteome</keyword>
<dbReference type="InterPro" id="IPR039298">
    <property type="entry name" value="ACOT13"/>
</dbReference>
<dbReference type="GO" id="GO:0047617">
    <property type="term" value="F:fatty acyl-CoA hydrolase activity"/>
    <property type="evidence" value="ECO:0007669"/>
    <property type="project" value="InterPro"/>
</dbReference>
<dbReference type="Pfam" id="PF03061">
    <property type="entry name" value="4HBT"/>
    <property type="match status" value="1"/>
</dbReference>
<evidence type="ECO:0000256" key="1">
    <source>
        <dbReference type="ARBA" id="ARBA00008324"/>
    </source>
</evidence>
<evidence type="ECO:0000259" key="3">
    <source>
        <dbReference type="Pfam" id="PF03061"/>
    </source>
</evidence>
<organism evidence="4 5">
    <name type="scientific">Cyclocybe aegerita</name>
    <name type="common">Black poplar mushroom</name>
    <name type="synonym">Agrocybe aegerita</name>
    <dbReference type="NCBI Taxonomy" id="1973307"/>
    <lineage>
        <taxon>Eukaryota</taxon>
        <taxon>Fungi</taxon>
        <taxon>Dikarya</taxon>
        <taxon>Basidiomycota</taxon>
        <taxon>Agaricomycotina</taxon>
        <taxon>Agaricomycetes</taxon>
        <taxon>Agaricomycetidae</taxon>
        <taxon>Agaricales</taxon>
        <taxon>Agaricineae</taxon>
        <taxon>Bolbitiaceae</taxon>
        <taxon>Cyclocybe</taxon>
    </lineage>
</organism>
<dbReference type="PANTHER" id="PTHR21660">
    <property type="entry name" value="THIOESTERASE SUPERFAMILY MEMBER-RELATED"/>
    <property type="match status" value="1"/>
</dbReference>
<protein>
    <recommendedName>
        <fullName evidence="3">Thioesterase domain-containing protein</fullName>
    </recommendedName>
</protein>
<feature type="domain" description="Thioesterase" evidence="3">
    <location>
        <begin position="96"/>
        <end position="172"/>
    </location>
</feature>
<dbReference type="PANTHER" id="PTHR21660:SF1">
    <property type="entry name" value="ACYL-COENZYME A THIOESTERASE 13"/>
    <property type="match status" value="1"/>
</dbReference>